<sequence length="81" mass="9621">EMQHVNQWFGFLSDAEKTATLYTLLQHSSQVQIRFFIHLLQEMRKPKPNPLNRGKSAVQFFFSSRVYHSFCKKKAPKELLH</sequence>
<accession>A0A162R345</accession>
<protein>
    <recommendedName>
        <fullName evidence="1">RNA-binding protein vts1-like alpha-helical domain-containing protein</fullName>
    </recommendedName>
</protein>
<keyword evidence="3" id="KW-1185">Reference proteome</keyword>
<dbReference type="OrthoDB" id="2155283at2759"/>
<gene>
    <name evidence="2" type="ORF">MUCCIDRAFT_136978</name>
</gene>
<feature type="non-terminal residue" evidence="2">
    <location>
        <position position="1"/>
    </location>
</feature>
<reference evidence="2 3" key="1">
    <citation type="submission" date="2015-06" db="EMBL/GenBank/DDBJ databases">
        <title>Expansion of signal transduction pathways in fungi by whole-genome duplication.</title>
        <authorList>
            <consortium name="DOE Joint Genome Institute"/>
            <person name="Corrochano L.M."/>
            <person name="Kuo A."/>
            <person name="Marcet-Houben M."/>
            <person name="Polaino S."/>
            <person name="Salamov A."/>
            <person name="Villalobos J.M."/>
            <person name="Alvarez M.I."/>
            <person name="Avalos J."/>
            <person name="Benito E.P."/>
            <person name="Benoit I."/>
            <person name="Burger G."/>
            <person name="Camino L.P."/>
            <person name="Canovas D."/>
            <person name="Cerda-Olmedo E."/>
            <person name="Cheng J.-F."/>
            <person name="Dominguez A."/>
            <person name="Elias M."/>
            <person name="Eslava A.P."/>
            <person name="Glaser F."/>
            <person name="Grimwood J."/>
            <person name="Gutierrez G."/>
            <person name="Heitman J."/>
            <person name="Henrissat B."/>
            <person name="Iturriaga E.A."/>
            <person name="Lang B.F."/>
            <person name="Lavin J.L."/>
            <person name="Lee S."/>
            <person name="Li W."/>
            <person name="Lindquist E."/>
            <person name="Lopez-Garcia S."/>
            <person name="Luque E.M."/>
            <person name="Marcos A.T."/>
            <person name="Martin J."/>
            <person name="Mccluskey K."/>
            <person name="Medina H.R."/>
            <person name="Miralles-Duran A."/>
            <person name="Miyazaki A."/>
            <person name="Munoz-Torres E."/>
            <person name="Oguiza J.A."/>
            <person name="Ohm R."/>
            <person name="Olmedo M."/>
            <person name="Orejas M."/>
            <person name="Ortiz-Castellanos L."/>
            <person name="Pisabarro A.G."/>
            <person name="Rodriguez-Romero J."/>
            <person name="Ruiz-Herrera J."/>
            <person name="Ruiz-Vazquez R."/>
            <person name="Sanz C."/>
            <person name="Schackwitz W."/>
            <person name="Schmutz J."/>
            <person name="Shahriari M."/>
            <person name="Shelest E."/>
            <person name="Silva-Franco F."/>
            <person name="Soanes D."/>
            <person name="Syed K."/>
            <person name="Tagua V.G."/>
            <person name="Talbot N.J."/>
            <person name="Thon M."/>
            <person name="De Vries R.P."/>
            <person name="Wiebenga A."/>
            <person name="Yadav J.S."/>
            <person name="Braun E.L."/>
            <person name="Baker S."/>
            <person name="Garre V."/>
            <person name="Horwitz B."/>
            <person name="Torres-Martinez S."/>
            <person name="Idnurm A."/>
            <person name="Herrera-Estrella A."/>
            <person name="Gabaldon T."/>
            <person name="Grigoriev I.V."/>
        </authorList>
    </citation>
    <scope>NUCLEOTIDE SEQUENCE [LARGE SCALE GENOMIC DNA]</scope>
    <source>
        <strain evidence="2 3">CBS 277.49</strain>
    </source>
</reference>
<evidence type="ECO:0000313" key="2">
    <source>
        <dbReference type="EMBL" id="OAD07860.1"/>
    </source>
</evidence>
<comment type="caution">
    <text evidence="2">The sequence shown here is derived from an EMBL/GenBank/DDBJ whole genome shotgun (WGS) entry which is preliminary data.</text>
</comment>
<dbReference type="VEuPathDB" id="FungiDB:MUCCIDRAFT_136978"/>
<dbReference type="Pfam" id="PF25479">
    <property type="entry name" value="Vts1"/>
    <property type="match status" value="1"/>
</dbReference>
<organism evidence="2 3">
    <name type="scientific">Mucor lusitanicus CBS 277.49</name>
    <dbReference type="NCBI Taxonomy" id="747725"/>
    <lineage>
        <taxon>Eukaryota</taxon>
        <taxon>Fungi</taxon>
        <taxon>Fungi incertae sedis</taxon>
        <taxon>Mucoromycota</taxon>
        <taxon>Mucoromycotina</taxon>
        <taxon>Mucoromycetes</taxon>
        <taxon>Mucorales</taxon>
        <taxon>Mucorineae</taxon>
        <taxon>Mucoraceae</taxon>
        <taxon>Mucor</taxon>
    </lineage>
</organism>
<dbReference type="Proteomes" id="UP000077051">
    <property type="component" value="Unassembled WGS sequence"/>
</dbReference>
<dbReference type="AlphaFoldDB" id="A0A162R345"/>
<proteinExistence type="predicted"/>
<dbReference type="InterPro" id="IPR057327">
    <property type="entry name" value="Vts1_dom"/>
</dbReference>
<name>A0A162R345_MUCCL</name>
<dbReference type="EMBL" id="AMYB01000001">
    <property type="protein sequence ID" value="OAD07860.1"/>
    <property type="molecule type" value="Genomic_DNA"/>
</dbReference>
<evidence type="ECO:0000313" key="3">
    <source>
        <dbReference type="Proteomes" id="UP000077051"/>
    </source>
</evidence>
<feature type="domain" description="RNA-binding protein vts1-like alpha-helical" evidence="1">
    <location>
        <begin position="3"/>
        <end position="45"/>
    </location>
</feature>
<evidence type="ECO:0000259" key="1">
    <source>
        <dbReference type="Pfam" id="PF25479"/>
    </source>
</evidence>